<evidence type="ECO:0000313" key="2">
    <source>
        <dbReference type="Proteomes" id="UP000401081"/>
    </source>
</evidence>
<dbReference type="AlphaFoldDB" id="A0A485CX88"/>
<organism evidence="1 2">
    <name type="scientific">Kluyvera cryocrescens</name>
    <name type="common">Kluyvera citrophila</name>
    <dbReference type="NCBI Taxonomy" id="580"/>
    <lineage>
        <taxon>Bacteria</taxon>
        <taxon>Pseudomonadati</taxon>
        <taxon>Pseudomonadota</taxon>
        <taxon>Gammaproteobacteria</taxon>
        <taxon>Enterobacterales</taxon>
        <taxon>Enterobacteriaceae</taxon>
        <taxon>Kluyvera</taxon>
    </lineage>
</organism>
<gene>
    <name evidence="1" type="ORF">NCTC12993_07188</name>
</gene>
<reference evidence="1 2" key="1">
    <citation type="submission" date="2019-03" db="EMBL/GenBank/DDBJ databases">
        <authorList>
            <consortium name="Pathogen Informatics"/>
        </authorList>
    </citation>
    <scope>NUCLEOTIDE SEQUENCE [LARGE SCALE GENOMIC DNA]</scope>
    <source>
        <strain evidence="1 2">NCTC12993</strain>
    </source>
</reference>
<dbReference type="Proteomes" id="UP000401081">
    <property type="component" value="Unassembled WGS sequence"/>
</dbReference>
<accession>A0A485CX88</accession>
<keyword evidence="2" id="KW-1185">Reference proteome</keyword>
<evidence type="ECO:0000313" key="1">
    <source>
        <dbReference type="EMBL" id="VFS89094.1"/>
    </source>
</evidence>
<proteinExistence type="predicted"/>
<name>A0A485CX88_KLUCR</name>
<sequence>MTRRILKTYQLNSMRWPKWAKADEQSILDEQGAETHNLPEWAKIAGNKPQIANLGDSMFSIENLLAAPEKPTEETTDVQMEEALNDETAVSSEIPNQQSCS</sequence>
<dbReference type="EMBL" id="CAADJD010000031">
    <property type="protein sequence ID" value="VFS89094.1"/>
    <property type="molecule type" value="Genomic_DNA"/>
</dbReference>
<protein>
    <submittedName>
        <fullName evidence="1">Uncharacterized protein</fullName>
    </submittedName>
</protein>